<reference evidence="1 2" key="1">
    <citation type="submission" date="2024-09" db="EMBL/GenBank/DDBJ databases">
        <title>Chromosome-scale assembly of Riccia fluitans.</title>
        <authorList>
            <person name="Paukszto L."/>
            <person name="Sawicki J."/>
            <person name="Karawczyk K."/>
            <person name="Piernik-Szablinska J."/>
            <person name="Szczecinska M."/>
            <person name="Mazdziarz M."/>
        </authorList>
    </citation>
    <scope>NUCLEOTIDE SEQUENCE [LARGE SCALE GENOMIC DNA]</scope>
    <source>
        <strain evidence="1">Rf_01</strain>
        <tissue evidence="1">Aerial parts of the thallus</tissue>
    </source>
</reference>
<comment type="caution">
    <text evidence="1">The sequence shown here is derived from an EMBL/GenBank/DDBJ whole genome shotgun (WGS) entry which is preliminary data.</text>
</comment>
<name>A0ABD1YKF4_9MARC</name>
<organism evidence="1 2">
    <name type="scientific">Riccia fluitans</name>
    <dbReference type="NCBI Taxonomy" id="41844"/>
    <lineage>
        <taxon>Eukaryota</taxon>
        <taxon>Viridiplantae</taxon>
        <taxon>Streptophyta</taxon>
        <taxon>Embryophyta</taxon>
        <taxon>Marchantiophyta</taxon>
        <taxon>Marchantiopsida</taxon>
        <taxon>Marchantiidae</taxon>
        <taxon>Marchantiales</taxon>
        <taxon>Ricciaceae</taxon>
        <taxon>Riccia</taxon>
    </lineage>
</organism>
<keyword evidence="2" id="KW-1185">Reference proteome</keyword>
<gene>
    <name evidence="1" type="ORF">R1flu_015950</name>
</gene>
<dbReference type="Proteomes" id="UP001605036">
    <property type="component" value="Unassembled WGS sequence"/>
</dbReference>
<accession>A0ABD1YKF4</accession>
<protein>
    <submittedName>
        <fullName evidence="1">Uncharacterized protein</fullName>
    </submittedName>
</protein>
<evidence type="ECO:0000313" key="2">
    <source>
        <dbReference type="Proteomes" id="UP001605036"/>
    </source>
</evidence>
<dbReference type="EMBL" id="JBHFFA010000004">
    <property type="protein sequence ID" value="KAL2631264.1"/>
    <property type="molecule type" value="Genomic_DNA"/>
</dbReference>
<evidence type="ECO:0000313" key="1">
    <source>
        <dbReference type="EMBL" id="KAL2631264.1"/>
    </source>
</evidence>
<sequence length="67" mass="7505">MPCHCSSSSYQGTHADWRILRRVLVNEKGGRPKVGEVGKELVSGAWLKVRGSRRGGSSLWRGLVLWR</sequence>
<proteinExistence type="predicted"/>
<dbReference type="AlphaFoldDB" id="A0ABD1YKF4"/>